<dbReference type="AlphaFoldDB" id="A0A433UTH9"/>
<dbReference type="SUPFAM" id="SSF47090">
    <property type="entry name" value="PGBD-like"/>
    <property type="match status" value="1"/>
</dbReference>
<dbReference type="InterPro" id="IPR036365">
    <property type="entry name" value="PGBD-like_sf"/>
</dbReference>
<comment type="caution">
    <text evidence="2">The sequence shown here is derived from an EMBL/GenBank/DDBJ whole genome shotgun (WGS) entry which is preliminary data.</text>
</comment>
<dbReference type="Proteomes" id="UP000276103">
    <property type="component" value="Unassembled WGS sequence"/>
</dbReference>
<name>A0A433UTH9_ANAVA</name>
<dbReference type="InterPro" id="IPR002477">
    <property type="entry name" value="Peptidoglycan-bd-like"/>
</dbReference>
<dbReference type="EMBL" id="RSCM01000005">
    <property type="protein sequence ID" value="RUS97151.1"/>
    <property type="molecule type" value="Genomic_DNA"/>
</dbReference>
<sequence length="550" mass="62092">MAEHPHGVWIWNLSKIGSDYLDKLVKQQARRVYLKVFDGKRDQVLNPTFWDWQCSSQILQDFQSRGMQVYGWGYHYGTNDVDQQVAKVKQAIDCGLDGYVIDLEKEVENRSTHPDVEELLQKLRSLVAPGTFGYTSFGNPALHPDVPWKILDKYCDLAFPQIYFEKWTTKRTEEEVKDCFDAHRKLGLTKLILPIWGSEDETSTKYNLKLASVEELQNYLNNAPGSSIWRVPENAERAETWKLKYSGFELPILERILRNGIQGDDVKALQKALNARGFNAGTADGDFGDKTEVAVRAFQTTARITVDGEVAQQTWTALGGEFEDQGNDDPNDDNSSAQLVKYGDLLGTEKSNIENGFYFPPTFGNRFANLAISSNPKRWQGEPGQRARYLQDADMPIVANSNNRSAEQIRQVIDYLNVADNSNKRYARTPTETYCNIFVRDVMRCLRAPLPHWVGTREQGANEMHDWLSKPANNWLKVTADEASNKASQGIPALVCWKNPSGIGHIAVVRPERGTPNNPRIAQAGSKNFKNGLVTDGFGTRSVSYFTYKG</sequence>
<dbReference type="Gene3D" id="1.10.101.10">
    <property type="entry name" value="PGBD-like superfamily/PGBD"/>
    <property type="match status" value="1"/>
</dbReference>
<protein>
    <recommendedName>
        <fullName evidence="1">Peptidoglycan binding-like domain-containing protein</fullName>
    </recommendedName>
</protein>
<evidence type="ECO:0000313" key="3">
    <source>
        <dbReference type="Proteomes" id="UP000276103"/>
    </source>
</evidence>
<dbReference type="Pfam" id="PF01471">
    <property type="entry name" value="PG_binding_1"/>
    <property type="match status" value="1"/>
</dbReference>
<feature type="domain" description="Peptidoglycan binding-like" evidence="1">
    <location>
        <begin position="262"/>
        <end position="318"/>
    </location>
</feature>
<dbReference type="OrthoDB" id="529831at2"/>
<proteinExistence type="predicted"/>
<gene>
    <name evidence="2" type="ORF">DSM107003_18920</name>
</gene>
<dbReference type="RefSeq" id="WP_127053706.1">
    <property type="nucleotide sequence ID" value="NZ_RSCM01000005.1"/>
</dbReference>
<dbReference type="Gene3D" id="3.90.1720.10">
    <property type="entry name" value="endopeptidase domain like (from Nostoc punctiforme)"/>
    <property type="match status" value="1"/>
</dbReference>
<organism evidence="2 3">
    <name type="scientific">Trichormus variabilis SAG 1403-4b</name>
    <dbReference type="NCBI Taxonomy" id="447716"/>
    <lineage>
        <taxon>Bacteria</taxon>
        <taxon>Bacillati</taxon>
        <taxon>Cyanobacteriota</taxon>
        <taxon>Cyanophyceae</taxon>
        <taxon>Nostocales</taxon>
        <taxon>Nostocaceae</taxon>
        <taxon>Trichormus</taxon>
    </lineage>
</organism>
<accession>A0A433UTH9</accession>
<evidence type="ECO:0000259" key="1">
    <source>
        <dbReference type="Pfam" id="PF01471"/>
    </source>
</evidence>
<evidence type="ECO:0000313" key="2">
    <source>
        <dbReference type="EMBL" id="RUS97151.1"/>
    </source>
</evidence>
<reference evidence="2 3" key="1">
    <citation type="journal article" date="2019" name="Genome Biol. Evol.">
        <title>Day and night: Metabolic profiles and evolutionary relationships of six axenic non-marine cyanobacteria.</title>
        <authorList>
            <person name="Will S.E."/>
            <person name="Henke P."/>
            <person name="Boedeker C."/>
            <person name="Huang S."/>
            <person name="Brinkmann H."/>
            <person name="Rohde M."/>
            <person name="Jarek M."/>
            <person name="Friedl T."/>
            <person name="Seufert S."/>
            <person name="Schumacher M."/>
            <person name="Overmann J."/>
            <person name="Neumann-Schaal M."/>
            <person name="Petersen J."/>
        </authorList>
    </citation>
    <scope>NUCLEOTIDE SEQUENCE [LARGE SCALE GENOMIC DNA]</scope>
    <source>
        <strain evidence="2 3">SAG 1403-4b</strain>
    </source>
</reference>
<dbReference type="InterPro" id="IPR036366">
    <property type="entry name" value="PGBDSf"/>
</dbReference>
<keyword evidence="3" id="KW-1185">Reference proteome</keyword>